<dbReference type="eggNOG" id="ENOG5032TKM">
    <property type="taxonomic scope" value="Bacteria"/>
</dbReference>
<dbReference type="EMBL" id="AECZ01000003">
    <property type="protein sequence ID" value="EFL52538.1"/>
    <property type="molecule type" value="Genomic_DNA"/>
</dbReference>
<accession>E1JSQ5</accession>
<protein>
    <recommendedName>
        <fullName evidence="4">Lipoprotein</fullName>
    </recommendedName>
</protein>
<feature type="signal peptide" evidence="1">
    <location>
        <begin position="1"/>
        <end position="21"/>
    </location>
</feature>
<sequence precursor="true">MKIVALMCAMILAAATTSSFAAGKKQVPVPATARNMTFKSLRGVQYCEIWMLVGSPETGITGHYFNTSNLNDGTNKMDTCPQAMWSKVDAKALHDDYDTYTVFKNGPRGWTMDSVTIPVGPVDTFDGLKARWWGKGVLPKGADFKKGLEPYKPLKSHRKSVFTFKKGEPVFIIEDAQGTPWVMQAFSKIVDPAMSYNALKTLGDRIKPASGWKYRVAIPEKDLVVSTPKGYNWIVQDEFGNTYDACKEGACNFQP</sequence>
<evidence type="ECO:0000256" key="1">
    <source>
        <dbReference type="SAM" id="SignalP"/>
    </source>
</evidence>
<proteinExistence type="predicted"/>
<dbReference type="Proteomes" id="UP000006250">
    <property type="component" value="Unassembled WGS sequence"/>
</dbReference>
<evidence type="ECO:0008006" key="4">
    <source>
        <dbReference type="Google" id="ProtNLM"/>
    </source>
</evidence>
<evidence type="ECO:0000313" key="2">
    <source>
        <dbReference type="EMBL" id="EFL52538.1"/>
    </source>
</evidence>
<reference evidence="2 3" key="1">
    <citation type="submission" date="2010-08" db="EMBL/GenBank/DDBJ databases">
        <title>The draft genome of Desulfovibrio fructosovorans JJ.</title>
        <authorList>
            <consortium name="US DOE Joint Genome Institute (JGI-PGF)"/>
            <person name="Lucas S."/>
            <person name="Copeland A."/>
            <person name="Lapidus A."/>
            <person name="Cheng J.-F."/>
            <person name="Bruce D."/>
            <person name="Goodwin L."/>
            <person name="Pitluck S."/>
            <person name="Land M.L."/>
            <person name="Hauser L."/>
            <person name="Chang Y.-J."/>
            <person name="Jeffries C."/>
            <person name="Wall J.D."/>
            <person name="Stahl D.A."/>
            <person name="Arkin A.P."/>
            <person name="Dehal P."/>
            <person name="Stolyar S.M."/>
            <person name="Hazen T.C."/>
            <person name="Woyke T.J."/>
        </authorList>
    </citation>
    <scope>NUCLEOTIDE SEQUENCE [LARGE SCALE GENOMIC DNA]</scope>
    <source>
        <strain evidence="2 3">JJ</strain>
    </source>
</reference>
<evidence type="ECO:0000313" key="3">
    <source>
        <dbReference type="Proteomes" id="UP000006250"/>
    </source>
</evidence>
<dbReference type="AlphaFoldDB" id="E1JSQ5"/>
<name>E1JSQ5_SOLFR</name>
<comment type="caution">
    <text evidence="2">The sequence shown here is derived from an EMBL/GenBank/DDBJ whole genome shotgun (WGS) entry which is preliminary data.</text>
</comment>
<gene>
    <name evidence="2" type="ORF">DesfrDRAFT_0644</name>
</gene>
<keyword evidence="1" id="KW-0732">Signal</keyword>
<keyword evidence="3" id="KW-1185">Reference proteome</keyword>
<feature type="chain" id="PRO_5003147925" description="Lipoprotein" evidence="1">
    <location>
        <begin position="22"/>
        <end position="255"/>
    </location>
</feature>
<organism evidence="2 3">
    <name type="scientific">Solidesulfovibrio fructosivorans JJ]</name>
    <dbReference type="NCBI Taxonomy" id="596151"/>
    <lineage>
        <taxon>Bacteria</taxon>
        <taxon>Pseudomonadati</taxon>
        <taxon>Thermodesulfobacteriota</taxon>
        <taxon>Desulfovibrionia</taxon>
        <taxon>Desulfovibrionales</taxon>
        <taxon>Desulfovibrionaceae</taxon>
        <taxon>Solidesulfovibrio</taxon>
    </lineage>
</organism>
<dbReference type="STRING" id="596151.DesfrDRAFT_0644"/>